<dbReference type="EMBL" id="JBHTIA010000007">
    <property type="protein sequence ID" value="MFD0765415.1"/>
    <property type="molecule type" value="Genomic_DNA"/>
</dbReference>
<dbReference type="Proteomes" id="UP001597073">
    <property type="component" value="Unassembled WGS sequence"/>
</dbReference>
<evidence type="ECO:0000259" key="3">
    <source>
        <dbReference type="Pfam" id="PF02371"/>
    </source>
</evidence>
<dbReference type="PANTHER" id="PTHR33055:SF3">
    <property type="entry name" value="PUTATIVE TRANSPOSASE FOR IS117-RELATED"/>
    <property type="match status" value="1"/>
</dbReference>
<gene>
    <name evidence="4" type="ORF">ACFQZI_11180</name>
</gene>
<feature type="domain" description="Transposase IS110-like N-terminal" evidence="2">
    <location>
        <begin position="15"/>
        <end position="167"/>
    </location>
</feature>
<dbReference type="Pfam" id="PF01548">
    <property type="entry name" value="DEDD_Tnp_IS110"/>
    <property type="match status" value="1"/>
</dbReference>
<accession>A0ABW2ZGR7</accession>
<proteinExistence type="predicted"/>
<keyword evidence="5" id="KW-1185">Reference proteome</keyword>
<dbReference type="InterPro" id="IPR047650">
    <property type="entry name" value="Transpos_IS110"/>
</dbReference>
<dbReference type="NCBIfam" id="NF033542">
    <property type="entry name" value="transpos_IS110"/>
    <property type="match status" value="1"/>
</dbReference>
<evidence type="ECO:0000313" key="4">
    <source>
        <dbReference type="EMBL" id="MFD0765415.1"/>
    </source>
</evidence>
<keyword evidence="1" id="KW-0175">Coiled coil</keyword>
<dbReference type="Pfam" id="PF02371">
    <property type="entry name" value="Transposase_20"/>
    <property type="match status" value="1"/>
</dbReference>
<dbReference type="PANTHER" id="PTHR33055">
    <property type="entry name" value="TRANSPOSASE FOR INSERTION SEQUENCE ELEMENT IS1111A"/>
    <property type="match status" value="1"/>
</dbReference>
<evidence type="ECO:0000256" key="1">
    <source>
        <dbReference type="SAM" id="Coils"/>
    </source>
</evidence>
<comment type="caution">
    <text evidence="4">The sequence shown here is derived from an EMBL/GenBank/DDBJ whole genome shotgun (WGS) entry which is preliminary data.</text>
</comment>
<evidence type="ECO:0000259" key="2">
    <source>
        <dbReference type="Pfam" id="PF01548"/>
    </source>
</evidence>
<reference evidence="5" key="1">
    <citation type="journal article" date="2019" name="Int. J. Syst. Evol. Microbiol.">
        <title>The Global Catalogue of Microorganisms (GCM) 10K type strain sequencing project: providing services to taxonomists for standard genome sequencing and annotation.</title>
        <authorList>
            <consortium name="The Broad Institute Genomics Platform"/>
            <consortium name="The Broad Institute Genome Sequencing Center for Infectious Disease"/>
            <person name="Wu L."/>
            <person name="Ma J."/>
        </authorList>
    </citation>
    <scope>NUCLEOTIDE SEQUENCE [LARGE SCALE GENOMIC DNA]</scope>
    <source>
        <strain evidence="5">CCUG 60742</strain>
    </source>
</reference>
<feature type="coiled-coil region" evidence="1">
    <location>
        <begin position="178"/>
        <end position="205"/>
    </location>
</feature>
<sequence length="351" mass="40592">MISTKIKEKKHKVFIGIDVSKNKLDFAVIKDKEVLLRETKLNEPKVISDYLKELKLKLKIKPSTTLFCMEQTGLYVNHLISILWKNKWQFNVGNARHIKNSMGLVRGKDDQIDAVRIAKFAQRNKDELTLWKPERLEMSRLKSLVSLRSRLMGIRNSLKMPIADIMTFTSKPIQRQSVEACAKSLEALQDDLREVELQLKKLLRDDKDFSRLMEIITSVPCVGMVMAVQFVMVTNEFKDITEHRKFACYAGVAPFKNESGKIVRRLKVSQQANKKVKALLHMCAIGSVRADQEIREYFIRKKKEGKPGMLILNAIRNKIIKRVFACVKQDRLYDPDLAIKNNYLVNQNQSL</sequence>
<dbReference type="InterPro" id="IPR002525">
    <property type="entry name" value="Transp_IS110-like_N"/>
</dbReference>
<dbReference type="RefSeq" id="WP_377142533.1">
    <property type="nucleotide sequence ID" value="NZ_JBHTIA010000007.1"/>
</dbReference>
<dbReference type="InterPro" id="IPR003346">
    <property type="entry name" value="Transposase_20"/>
</dbReference>
<organism evidence="4 5">
    <name type="scientific">Mucilaginibacter lutimaris</name>
    <dbReference type="NCBI Taxonomy" id="931629"/>
    <lineage>
        <taxon>Bacteria</taxon>
        <taxon>Pseudomonadati</taxon>
        <taxon>Bacteroidota</taxon>
        <taxon>Sphingobacteriia</taxon>
        <taxon>Sphingobacteriales</taxon>
        <taxon>Sphingobacteriaceae</taxon>
        <taxon>Mucilaginibacter</taxon>
    </lineage>
</organism>
<name>A0ABW2ZGR7_9SPHI</name>
<evidence type="ECO:0000313" key="5">
    <source>
        <dbReference type="Proteomes" id="UP001597073"/>
    </source>
</evidence>
<protein>
    <submittedName>
        <fullName evidence="4">IS110 family transposase</fullName>
    </submittedName>
</protein>
<feature type="domain" description="Transposase IS116/IS110/IS902 C-terminal" evidence="3">
    <location>
        <begin position="214"/>
        <end position="297"/>
    </location>
</feature>